<evidence type="ECO:0000256" key="1">
    <source>
        <dbReference type="SAM" id="Coils"/>
    </source>
</evidence>
<dbReference type="Proteomes" id="UP000232323">
    <property type="component" value="Unassembled WGS sequence"/>
</dbReference>
<keyword evidence="1" id="KW-0175">Coiled coil</keyword>
<dbReference type="STRING" id="1157962.A0A250XRT5"/>
<accession>A0A250XRT5</accession>
<sequence length="387" mass="44725">MLKTGSVAFRVSFINFTPSQLYSLNVVAFQACNRYSGISQTREDERRASSMDSAVVPEANKNTISRFIPSWLRSLLPGGQHLTSTTRKPESNLGIPSRDVVVHKDVGITADTAMVAPEPLASASQSEKDKQRKEFVDHLTRYRDMTMDDFTELNMQVWINSEPPKPRVLNLGRNHPDQRNFVDWQRVSYLRTMQHDKICNLFTDEEKNKIKEDGKALLRDKKFLKEVEARSGVYIDLEVKDCIQGYLDTRDRMRRMYRWVVVLGEPEPVTTEQQASVLKEMEALEADEERLEKLEKQDRNNCPILPVLDFMGHDAVCKLTGLKYHQCCGGAEGRPQRLEVRDRARFEKEAGIYRRRGKFNPLSRSERQTRRGIAERQEAFKWSYDGS</sequence>
<protein>
    <submittedName>
        <fullName evidence="2">Uncharacterized protein</fullName>
    </submittedName>
</protein>
<evidence type="ECO:0000313" key="3">
    <source>
        <dbReference type="Proteomes" id="UP000232323"/>
    </source>
</evidence>
<reference evidence="2 3" key="1">
    <citation type="submission" date="2017-08" db="EMBL/GenBank/DDBJ databases">
        <title>Acidophilic green algal genome provides insights into adaptation to an acidic environment.</title>
        <authorList>
            <person name="Hirooka S."/>
            <person name="Hirose Y."/>
            <person name="Kanesaki Y."/>
            <person name="Higuchi S."/>
            <person name="Fujiwara T."/>
            <person name="Onuma R."/>
            <person name="Era A."/>
            <person name="Ohbayashi R."/>
            <person name="Uzuka A."/>
            <person name="Nozaki H."/>
            <person name="Yoshikawa H."/>
            <person name="Miyagishima S.Y."/>
        </authorList>
    </citation>
    <scope>NUCLEOTIDE SEQUENCE [LARGE SCALE GENOMIC DNA]</scope>
    <source>
        <strain evidence="2 3">NIES-2499</strain>
    </source>
</reference>
<dbReference type="EMBL" id="BEGY01000190">
    <property type="protein sequence ID" value="GAX85764.1"/>
    <property type="molecule type" value="Genomic_DNA"/>
</dbReference>
<comment type="caution">
    <text evidence="2">The sequence shown here is derived from an EMBL/GenBank/DDBJ whole genome shotgun (WGS) entry which is preliminary data.</text>
</comment>
<name>A0A250XRT5_9CHLO</name>
<dbReference type="OrthoDB" id="539354at2759"/>
<dbReference type="AlphaFoldDB" id="A0A250XRT5"/>
<proteinExistence type="predicted"/>
<feature type="coiled-coil region" evidence="1">
    <location>
        <begin position="274"/>
        <end position="301"/>
    </location>
</feature>
<dbReference type="PROSITE" id="PS51257">
    <property type="entry name" value="PROKAR_LIPOPROTEIN"/>
    <property type="match status" value="1"/>
</dbReference>
<gene>
    <name evidence="2" type="ORF">CEUSTIGMA_g13179.t1</name>
</gene>
<evidence type="ECO:0000313" key="2">
    <source>
        <dbReference type="EMBL" id="GAX85764.1"/>
    </source>
</evidence>
<keyword evidence="3" id="KW-1185">Reference proteome</keyword>
<organism evidence="2 3">
    <name type="scientific">Chlamydomonas eustigma</name>
    <dbReference type="NCBI Taxonomy" id="1157962"/>
    <lineage>
        <taxon>Eukaryota</taxon>
        <taxon>Viridiplantae</taxon>
        <taxon>Chlorophyta</taxon>
        <taxon>core chlorophytes</taxon>
        <taxon>Chlorophyceae</taxon>
        <taxon>CS clade</taxon>
        <taxon>Chlamydomonadales</taxon>
        <taxon>Chlamydomonadaceae</taxon>
        <taxon>Chlamydomonas</taxon>
    </lineage>
</organism>